<dbReference type="AlphaFoldDB" id="A0A7J6LAD2"/>
<proteinExistence type="predicted"/>
<dbReference type="EMBL" id="JAAPAO010000613">
    <property type="protein sequence ID" value="KAF4656187.1"/>
    <property type="molecule type" value="Genomic_DNA"/>
</dbReference>
<feature type="compositionally biased region" description="Basic residues" evidence="1">
    <location>
        <begin position="118"/>
        <end position="133"/>
    </location>
</feature>
<feature type="region of interest" description="Disordered" evidence="1">
    <location>
        <begin position="54"/>
        <end position="133"/>
    </location>
</feature>
<accession>A0A7J6LAD2</accession>
<evidence type="ECO:0000256" key="1">
    <source>
        <dbReference type="SAM" id="MobiDB-lite"/>
    </source>
</evidence>
<sequence>MNDRPRPKSVIKNPGLSFTVRRELRREKRAGLHLPSQYWYDTQLYNKLMENTLVGEDKATRNPEEKRETKNPKEKRETKNPKEERETKNPKEKRETKNPKEKRETKNPKEKRETLKIGRTKMRHFKCAARSRV</sequence>
<keyword evidence="3" id="KW-1185">Reference proteome</keyword>
<evidence type="ECO:0000313" key="3">
    <source>
        <dbReference type="Proteomes" id="UP000591131"/>
    </source>
</evidence>
<comment type="caution">
    <text evidence="2">The sequence shown here is derived from an EMBL/GenBank/DDBJ whole genome shotgun (WGS) entry which is preliminary data.</text>
</comment>
<organism evidence="2 3">
    <name type="scientific">Perkinsus chesapeaki</name>
    <name type="common">Clam parasite</name>
    <name type="synonym">Perkinsus andrewsi</name>
    <dbReference type="NCBI Taxonomy" id="330153"/>
    <lineage>
        <taxon>Eukaryota</taxon>
        <taxon>Sar</taxon>
        <taxon>Alveolata</taxon>
        <taxon>Perkinsozoa</taxon>
        <taxon>Perkinsea</taxon>
        <taxon>Perkinsida</taxon>
        <taxon>Perkinsidae</taxon>
        <taxon>Perkinsus</taxon>
    </lineage>
</organism>
<gene>
    <name evidence="2" type="ORF">FOL47_009106</name>
</gene>
<feature type="compositionally biased region" description="Basic and acidic residues" evidence="1">
    <location>
        <begin position="55"/>
        <end position="116"/>
    </location>
</feature>
<reference evidence="2 3" key="1">
    <citation type="submission" date="2020-04" db="EMBL/GenBank/DDBJ databases">
        <title>Perkinsus chesapeaki whole genome sequence.</title>
        <authorList>
            <person name="Bogema D.R."/>
        </authorList>
    </citation>
    <scope>NUCLEOTIDE SEQUENCE [LARGE SCALE GENOMIC DNA]</scope>
    <source>
        <strain evidence="2">ATCC PRA-425</strain>
    </source>
</reference>
<dbReference type="Proteomes" id="UP000591131">
    <property type="component" value="Unassembled WGS sequence"/>
</dbReference>
<evidence type="ECO:0000313" key="2">
    <source>
        <dbReference type="EMBL" id="KAF4656187.1"/>
    </source>
</evidence>
<protein>
    <submittedName>
        <fullName evidence="2">Uncharacterized protein</fullName>
    </submittedName>
</protein>
<name>A0A7J6LAD2_PERCH</name>